<evidence type="ECO:0000256" key="1">
    <source>
        <dbReference type="ARBA" id="ARBA00001946"/>
    </source>
</evidence>
<dbReference type="Pfam" id="PF00501">
    <property type="entry name" value="AMP-binding"/>
    <property type="match status" value="1"/>
</dbReference>
<dbReference type="PANTHER" id="PTHR23305">
    <property type="entry name" value="OBG GTPASE FAMILY"/>
    <property type="match status" value="1"/>
</dbReference>
<organism evidence="10 11">
    <name type="scientific">Populus tomentosa</name>
    <name type="common">Chinese white poplar</name>
    <dbReference type="NCBI Taxonomy" id="118781"/>
    <lineage>
        <taxon>Eukaryota</taxon>
        <taxon>Viridiplantae</taxon>
        <taxon>Streptophyta</taxon>
        <taxon>Embryophyta</taxon>
        <taxon>Tracheophyta</taxon>
        <taxon>Spermatophyta</taxon>
        <taxon>Magnoliopsida</taxon>
        <taxon>eudicotyledons</taxon>
        <taxon>Gunneridae</taxon>
        <taxon>Pentapetalae</taxon>
        <taxon>rosids</taxon>
        <taxon>fabids</taxon>
        <taxon>Malpighiales</taxon>
        <taxon>Salicaceae</taxon>
        <taxon>Saliceae</taxon>
        <taxon>Populus</taxon>
    </lineage>
</organism>
<evidence type="ECO:0000313" key="11">
    <source>
        <dbReference type="Proteomes" id="UP000886885"/>
    </source>
</evidence>
<dbReference type="Proteomes" id="UP000886885">
    <property type="component" value="Chromosome 11D"/>
</dbReference>
<dbReference type="InterPro" id="IPR013029">
    <property type="entry name" value="YchF_C"/>
</dbReference>
<dbReference type="GO" id="GO:0005525">
    <property type="term" value="F:GTP binding"/>
    <property type="evidence" value="ECO:0007669"/>
    <property type="project" value="InterPro"/>
</dbReference>
<dbReference type="InterPro" id="IPR020845">
    <property type="entry name" value="AMP-binding_CS"/>
</dbReference>
<dbReference type="GO" id="GO:0005737">
    <property type="term" value="C:cytoplasm"/>
    <property type="evidence" value="ECO:0007669"/>
    <property type="project" value="UniProtKB-SubCell"/>
</dbReference>
<dbReference type="PROSITE" id="PS00455">
    <property type="entry name" value="AMP_BINDING"/>
    <property type="match status" value="1"/>
</dbReference>
<dbReference type="Pfam" id="PF13193">
    <property type="entry name" value="AMP-binding_C"/>
    <property type="match status" value="1"/>
</dbReference>
<accession>A0A8X8CIP3</accession>
<dbReference type="Pfam" id="PF01926">
    <property type="entry name" value="MMR_HSR1"/>
    <property type="match status" value="1"/>
</dbReference>
<dbReference type="FunFam" id="1.10.150.300:FF:000003">
    <property type="entry name" value="Obg-like ATPase 1"/>
    <property type="match status" value="1"/>
</dbReference>
<evidence type="ECO:0000313" key="10">
    <source>
        <dbReference type="EMBL" id="KAG6755645.1"/>
    </source>
</evidence>
<evidence type="ECO:0000256" key="2">
    <source>
        <dbReference type="ARBA" id="ARBA00004496"/>
    </source>
</evidence>
<keyword evidence="6" id="KW-0378">Hydrolase</keyword>
<reference evidence="10" key="1">
    <citation type="journal article" date="2020" name="bioRxiv">
        <title>Hybrid origin of Populus tomentosa Carr. identified through genome sequencing and phylogenomic analysis.</title>
        <authorList>
            <person name="An X."/>
            <person name="Gao K."/>
            <person name="Chen Z."/>
            <person name="Li J."/>
            <person name="Yang X."/>
            <person name="Yang X."/>
            <person name="Zhou J."/>
            <person name="Guo T."/>
            <person name="Zhao T."/>
            <person name="Huang S."/>
            <person name="Miao D."/>
            <person name="Khan W.U."/>
            <person name="Rao P."/>
            <person name="Ye M."/>
            <person name="Lei B."/>
            <person name="Liao W."/>
            <person name="Wang J."/>
            <person name="Ji L."/>
            <person name="Li Y."/>
            <person name="Guo B."/>
            <person name="Mustafa N.S."/>
            <person name="Li S."/>
            <person name="Yun Q."/>
            <person name="Keller S.R."/>
            <person name="Mao J."/>
            <person name="Zhang R."/>
            <person name="Strauss S.H."/>
        </authorList>
    </citation>
    <scope>NUCLEOTIDE SEQUENCE</scope>
    <source>
        <strain evidence="10">GM15</strain>
        <tissue evidence="10">Leaf</tissue>
    </source>
</reference>
<keyword evidence="3" id="KW-0963">Cytoplasm</keyword>
<dbReference type="PANTHER" id="PTHR23305:SF11">
    <property type="entry name" value="OBG-LIKE ATPASE 1"/>
    <property type="match status" value="1"/>
</dbReference>
<name>A0A8X8CIP3_POPTO</name>
<comment type="caution">
    <text evidence="10">The sequence shown here is derived from an EMBL/GenBank/DDBJ whole genome shotgun (WGS) entry which is preliminary data.</text>
</comment>
<dbReference type="NCBIfam" id="TIGR00092">
    <property type="entry name" value="redox-regulated ATPase YchF"/>
    <property type="match status" value="1"/>
</dbReference>
<keyword evidence="11" id="KW-1185">Reference proteome</keyword>
<dbReference type="CDD" id="cd04433">
    <property type="entry name" value="AFD_class_I"/>
    <property type="match status" value="1"/>
</dbReference>
<dbReference type="InterPro" id="IPR025110">
    <property type="entry name" value="AMP-bd_C"/>
</dbReference>
<evidence type="ECO:0000256" key="5">
    <source>
        <dbReference type="ARBA" id="ARBA00022741"/>
    </source>
</evidence>
<sequence>MPPKASKSKEAPAERPILGRFSSHLKIGIVGLPNVGKSTLFNTLTKLSIPAENFPFCTIEPNEARVNIPDERFEWLCQLFKPKSEVSAFLEIHDIAGLVRGAHQGQGLGNSFLSHIRAVDGIFHVLRAFEDPDIIHVDDIVDPVRDLEVISAELRLKDIEFIERRIEDVEKSMKRSNDKQLKIELELCQKVKAWLEEEKDVRLGEWKAADIEILNTFQLLTAKPVVYLINMNEKDYQRKKNKFLPKIHAWVQEHGGETIIPFSCILERTLADMLPDEAAKYCEENKLQSCLPKIIKIGFSAINLIYFFTAGPDEVVVFYFCLQLYDALSPKHVLNFQWPWHLTIKAYCAFVKCWQIRRQTKAPQAAGTIHTDFERGFICAEVMKFEDLKELGSESAVKVFEFIACIIIMCEMLMLYSTLPKRSHACGGGSGFRSMVDVDLVASWAFVIAAGKYKQEGKTYVVQDGDIIFFKFNVSGGGKKQKTGHQFVGDVLSLAHGLLQHGLGNGDIVAICGFNRFLSSSSILAPSHSFGKKTGCSGSWLLENVGVDVLVTFARKLSAMGISDWYLEWLLAVAFVGGIVAPLNYRWSFDEAKSAMLMVRPVMLVTDESCKHWYQELQSNALPSVKWHVFSDRHNVVVVVFFILTVVTTETLRKHVIGTKLDYSWAPEGAVIICFTSGTTGRPKGVIISHSAMIVQSLAKVAVVGYSEDDVYLHTAPLCHIGGLSSAITMLMVGGCHVLIPKFEASLAIEAIKQHCVTSLITVPAMMADLISLTRLKETWKGRQYVKKLLNGGGSLSAELMKDATELFPRAKLLSAYGMTEACSSLTFMTLHDPTLQTPAQTLQTVDKTKSSSVHQPHGVCVGKPPPHVELKISAGEPSTIGRILTRGPHLMLRYWDQNPMKATESTNEFWLDTGDIGSIDDCGNVWLVGRQNAQIKSGGENIYPEEVEAMLLHHPGVSATVVVGVPEARLTEMVVACITLRQSWQWTNNNCKQSAENNLILCREVLRDYCREKKLTGFKVPKLFILWRKPFPLTTTGKIKRDQVRREVMSHLQFFPSNL</sequence>
<dbReference type="GO" id="GO:0005524">
    <property type="term" value="F:ATP binding"/>
    <property type="evidence" value="ECO:0007669"/>
    <property type="project" value="UniProtKB-KW"/>
</dbReference>
<dbReference type="AlphaFoldDB" id="A0A8X8CIP3"/>
<keyword evidence="8" id="KW-0460">Magnesium</keyword>
<dbReference type="EMBL" id="JAAWWB010000022">
    <property type="protein sequence ID" value="KAG6755645.1"/>
    <property type="molecule type" value="Genomic_DNA"/>
</dbReference>
<dbReference type="InterPro" id="IPR041706">
    <property type="entry name" value="YchF_N"/>
</dbReference>
<dbReference type="GO" id="GO:0046872">
    <property type="term" value="F:metal ion binding"/>
    <property type="evidence" value="ECO:0007669"/>
    <property type="project" value="UniProtKB-KW"/>
</dbReference>
<dbReference type="InterPro" id="IPR031167">
    <property type="entry name" value="G_OBG"/>
</dbReference>
<gene>
    <name evidence="10" type="ORF">POTOM_041478</name>
</gene>
<evidence type="ECO:0000256" key="3">
    <source>
        <dbReference type="ARBA" id="ARBA00022490"/>
    </source>
</evidence>
<dbReference type="GO" id="GO:0016887">
    <property type="term" value="F:ATP hydrolysis activity"/>
    <property type="evidence" value="ECO:0007669"/>
    <property type="project" value="InterPro"/>
</dbReference>
<evidence type="ECO:0000259" key="9">
    <source>
        <dbReference type="PROSITE" id="PS51710"/>
    </source>
</evidence>
<protein>
    <recommendedName>
        <fullName evidence="9">OBG-type G domain-containing protein</fullName>
    </recommendedName>
</protein>
<keyword evidence="5" id="KW-0547">Nucleotide-binding</keyword>
<dbReference type="InterPro" id="IPR000873">
    <property type="entry name" value="AMP-dep_synth/lig_dom"/>
</dbReference>
<dbReference type="PROSITE" id="PS51710">
    <property type="entry name" value="G_OBG"/>
    <property type="match status" value="1"/>
</dbReference>
<proteinExistence type="predicted"/>
<dbReference type="FunFam" id="3.10.20.30:FF:000029">
    <property type="entry name" value="Obg-like ATPase 1"/>
    <property type="match status" value="1"/>
</dbReference>
<evidence type="ECO:0000256" key="8">
    <source>
        <dbReference type="ARBA" id="ARBA00022842"/>
    </source>
</evidence>
<dbReference type="Pfam" id="PF06071">
    <property type="entry name" value="YchF-GTPase_C"/>
    <property type="match status" value="2"/>
</dbReference>
<keyword evidence="7" id="KW-0067">ATP-binding</keyword>
<feature type="domain" description="OBG-type G" evidence="9">
    <location>
        <begin position="25"/>
        <end position="282"/>
    </location>
</feature>
<evidence type="ECO:0000256" key="6">
    <source>
        <dbReference type="ARBA" id="ARBA00022801"/>
    </source>
</evidence>
<evidence type="ECO:0000256" key="7">
    <source>
        <dbReference type="ARBA" id="ARBA00022840"/>
    </source>
</evidence>
<comment type="cofactor">
    <cofactor evidence="1">
        <name>Mg(2+)</name>
        <dbReference type="ChEBI" id="CHEBI:18420"/>
    </cofactor>
</comment>
<dbReference type="CDD" id="cd01900">
    <property type="entry name" value="YchF"/>
    <property type="match status" value="1"/>
</dbReference>
<dbReference type="InterPro" id="IPR006073">
    <property type="entry name" value="GTP-bd"/>
</dbReference>
<comment type="subcellular location">
    <subcellularLocation>
        <location evidence="2">Cytoplasm</location>
    </subcellularLocation>
</comment>
<evidence type="ECO:0000256" key="4">
    <source>
        <dbReference type="ARBA" id="ARBA00022723"/>
    </source>
</evidence>
<dbReference type="InterPro" id="IPR004396">
    <property type="entry name" value="ATPase_YchF/OLA1"/>
</dbReference>
<dbReference type="OrthoDB" id="10253115at2759"/>
<keyword evidence="4" id="KW-0479">Metal-binding</keyword>